<evidence type="ECO:0000313" key="2">
    <source>
        <dbReference type="EMBL" id="GBF57748.1"/>
    </source>
</evidence>
<evidence type="ECO:0000256" key="1">
    <source>
        <dbReference type="SAM" id="SignalP"/>
    </source>
</evidence>
<name>A0A2P2E9M7_9PROT</name>
<protein>
    <submittedName>
        <fullName evidence="2">Uncharacterized protein</fullName>
    </submittedName>
</protein>
<dbReference type="EMBL" id="BFBR01000003">
    <property type="protein sequence ID" value="GBF57748.1"/>
    <property type="molecule type" value="Genomic_DNA"/>
</dbReference>
<keyword evidence="3" id="KW-1185">Reference proteome</keyword>
<comment type="caution">
    <text evidence="2">The sequence shown here is derived from an EMBL/GenBank/DDBJ whole genome shotgun (WGS) entry which is preliminary data.</text>
</comment>
<sequence>MRFKTLVAGFAFALTATAAMAAYNNVVVKLKTPVAEASDSVIALGAVWNCSGDTCTSVLDRKTPQVRDCRQIARTLGPVASYTVGNASLDEAGIQACNSAAK</sequence>
<dbReference type="AlphaFoldDB" id="A0A2P2E9M7"/>
<dbReference type="Pfam" id="PF26624">
    <property type="entry name" value="DUF8200"/>
    <property type="match status" value="1"/>
</dbReference>
<proteinExistence type="predicted"/>
<evidence type="ECO:0000313" key="3">
    <source>
        <dbReference type="Proteomes" id="UP000245086"/>
    </source>
</evidence>
<organism evidence="2 3">
    <name type="scientific">Candidatus Phycosocius bacilliformis</name>
    <dbReference type="NCBI Taxonomy" id="1445552"/>
    <lineage>
        <taxon>Bacteria</taxon>
        <taxon>Pseudomonadati</taxon>
        <taxon>Pseudomonadota</taxon>
        <taxon>Alphaproteobacteria</taxon>
        <taxon>Caulobacterales</taxon>
        <taxon>Caulobacterales incertae sedis</taxon>
        <taxon>Candidatus Phycosocius</taxon>
    </lineage>
</organism>
<dbReference type="OrthoDB" id="7189520at2"/>
<feature type="signal peptide" evidence="1">
    <location>
        <begin position="1"/>
        <end position="21"/>
    </location>
</feature>
<dbReference type="RefSeq" id="WP_108984610.1">
    <property type="nucleotide sequence ID" value="NZ_BFBR01000003.1"/>
</dbReference>
<dbReference type="InterPro" id="IPR058513">
    <property type="entry name" value="DUF8200"/>
</dbReference>
<dbReference type="Proteomes" id="UP000245086">
    <property type="component" value="Unassembled WGS sequence"/>
</dbReference>
<dbReference type="InterPro" id="IPR058067">
    <property type="entry name" value="CC_3452-like"/>
</dbReference>
<keyword evidence="1" id="KW-0732">Signal</keyword>
<reference evidence="2 3" key="1">
    <citation type="journal article" date="2018" name="Genome Announc.">
        <title>Draft Genome Sequence of "Candidatus Phycosocius bacilliformis," an Alphaproteobacterial Ectosymbiont of the Hydrocarbon-Producing Green Alga Botryococcus braunii.</title>
        <authorList>
            <person name="Tanabe Y."/>
            <person name="Yamaguchi H."/>
            <person name="Watanabe M.M."/>
        </authorList>
    </citation>
    <scope>NUCLEOTIDE SEQUENCE [LARGE SCALE GENOMIC DNA]</scope>
    <source>
        <strain evidence="2 3">BOTRYCO-2</strain>
    </source>
</reference>
<accession>A0A2P2E9M7</accession>
<dbReference type="NCBIfam" id="NF047636">
    <property type="entry name" value="CC_3452_fam"/>
    <property type="match status" value="1"/>
</dbReference>
<feature type="chain" id="PRO_5015174420" evidence="1">
    <location>
        <begin position="22"/>
        <end position="102"/>
    </location>
</feature>
<gene>
    <name evidence="2" type="ORF">PbB2_01417</name>
</gene>